<sequence length="219" mass="25420">MTVDEIMELTNQKRGTIDQFRMEIQKYGLIEKHQALDLRAVTTFRKAVEYREAEQNTWSDSIQRAIQEEYGEEMKLPFIWTKEIILKNLLWQIENKKVDVVRVDNRVSAIGAHNEDFHIVYEVMISNFREMGKTIAAYNNSSGTDGNPVTTFVCKGKDYIYYLIGKYNTITKSEDIHVFYNDGIEFNIMKCEHICGGNSDKGNLDVLWQKCSTVAPMYS</sequence>
<keyword evidence="2" id="KW-1185">Reference proteome</keyword>
<organism evidence="1 2">
    <name type="scientific">Sporosarcina limicola</name>
    <dbReference type="NCBI Taxonomy" id="34101"/>
    <lineage>
        <taxon>Bacteria</taxon>
        <taxon>Bacillati</taxon>
        <taxon>Bacillota</taxon>
        <taxon>Bacilli</taxon>
        <taxon>Bacillales</taxon>
        <taxon>Caryophanaceae</taxon>
        <taxon>Sporosarcina</taxon>
    </lineage>
</organism>
<dbReference type="RefSeq" id="WP_192599949.1">
    <property type="nucleotide sequence ID" value="NZ_JADBEL010000024.1"/>
</dbReference>
<comment type="caution">
    <text evidence="1">The sequence shown here is derived from an EMBL/GenBank/DDBJ whole genome shotgun (WGS) entry which is preliminary data.</text>
</comment>
<name>A0A927MNU1_9BACL</name>
<evidence type="ECO:0000313" key="1">
    <source>
        <dbReference type="EMBL" id="MBE1556287.1"/>
    </source>
</evidence>
<dbReference type="Proteomes" id="UP000658225">
    <property type="component" value="Unassembled WGS sequence"/>
</dbReference>
<dbReference type="EMBL" id="JADBEL010000024">
    <property type="protein sequence ID" value="MBE1556287.1"/>
    <property type="molecule type" value="Genomic_DNA"/>
</dbReference>
<accession>A0A927MNU1</accession>
<gene>
    <name evidence="1" type="ORF">H4683_003410</name>
</gene>
<evidence type="ECO:0000313" key="2">
    <source>
        <dbReference type="Proteomes" id="UP000658225"/>
    </source>
</evidence>
<proteinExistence type="predicted"/>
<reference evidence="1" key="1">
    <citation type="submission" date="2020-10" db="EMBL/GenBank/DDBJ databases">
        <title>Genomic Encyclopedia of Type Strains, Phase IV (KMG-IV): sequencing the most valuable type-strain genomes for metagenomic binning, comparative biology and taxonomic classification.</title>
        <authorList>
            <person name="Goeker M."/>
        </authorList>
    </citation>
    <scope>NUCLEOTIDE SEQUENCE</scope>
    <source>
        <strain evidence="1">DSM 13886</strain>
    </source>
</reference>
<dbReference type="AlphaFoldDB" id="A0A927MNU1"/>
<protein>
    <submittedName>
        <fullName evidence="1">Uncharacterized protein</fullName>
    </submittedName>
</protein>